<dbReference type="GO" id="GO:0016020">
    <property type="term" value="C:membrane"/>
    <property type="evidence" value="ECO:0007669"/>
    <property type="project" value="UniProtKB-SubCell"/>
</dbReference>
<dbReference type="InterPro" id="IPR001594">
    <property type="entry name" value="Palmitoyltrfase_DHHC"/>
</dbReference>
<feature type="transmembrane region" description="Helical" evidence="7">
    <location>
        <begin position="180"/>
        <end position="200"/>
    </location>
</feature>
<evidence type="ECO:0000313" key="10">
    <source>
        <dbReference type="Proteomes" id="UP000242188"/>
    </source>
</evidence>
<evidence type="ECO:0000256" key="3">
    <source>
        <dbReference type="ARBA" id="ARBA00022692"/>
    </source>
</evidence>
<dbReference type="GO" id="GO:0019706">
    <property type="term" value="F:protein-cysteine S-palmitoyltransferase activity"/>
    <property type="evidence" value="ECO:0007669"/>
    <property type="project" value="UniProtKB-EC"/>
</dbReference>
<evidence type="ECO:0000256" key="7">
    <source>
        <dbReference type="RuleBase" id="RU079119"/>
    </source>
</evidence>
<keyword evidence="6 7" id="KW-0012">Acyltransferase</keyword>
<comment type="caution">
    <text evidence="9">The sequence shown here is derived from an EMBL/GenBank/DDBJ whole genome shotgun (WGS) entry which is preliminary data.</text>
</comment>
<dbReference type="EMBL" id="NEDP02002060">
    <property type="protein sequence ID" value="OWF51755.1"/>
    <property type="molecule type" value="Genomic_DNA"/>
</dbReference>
<keyword evidence="4 7" id="KW-1133">Transmembrane helix</keyword>
<evidence type="ECO:0000256" key="4">
    <source>
        <dbReference type="ARBA" id="ARBA00022989"/>
    </source>
</evidence>
<dbReference type="PROSITE" id="PS50216">
    <property type="entry name" value="DHHC"/>
    <property type="match status" value="1"/>
</dbReference>
<feature type="transmembrane region" description="Helical" evidence="7">
    <location>
        <begin position="65"/>
        <end position="87"/>
    </location>
</feature>
<dbReference type="STRING" id="6573.A0A210QSP8"/>
<evidence type="ECO:0000259" key="8">
    <source>
        <dbReference type="Pfam" id="PF01529"/>
    </source>
</evidence>
<evidence type="ECO:0000256" key="6">
    <source>
        <dbReference type="ARBA" id="ARBA00023315"/>
    </source>
</evidence>
<dbReference type="OrthoDB" id="331948at2759"/>
<sequence length="368" mass="43106">MARVQWKIHELPWRLKKLMDTFILWIKLLRMTLYYNHFTSVSIAMETSLEPVFWFVDKFAKYLGPIFMTMVIFLTTSVVAIFYTCLLPHVYAQSMSRTIFHLVFGHWLLINIVFNYIMAAFTHPGTPPLKIPETVSICRKCIAPKPPRTHHCSICDRCILKMDHHCPWLNNCVGFYTHRFFFLFCCYMFVGALYVSFTGYDVFIEHFYGATPYPFPAVLYPLNLAYDVINKTLSTTPMAHRSYNLEVTHERQNYHIAVIFEFLVCSAVAIAVLGLIVWHFRMISRGETNIEMHINKKERVRLKKQGIAFRNPYDFGFIQNWRIFFGIEKGTGRSFVRHILFPSSHQPTGDGLTWPHALYQGDNVLQLL</sequence>
<comment type="similarity">
    <text evidence="7">Belongs to the DHHC palmitoyltransferase family.</text>
</comment>
<organism evidence="9 10">
    <name type="scientific">Mizuhopecten yessoensis</name>
    <name type="common">Japanese scallop</name>
    <name type="synonym">Patinopecten yessoensis</name>
    <dbReference type="NCBI Taxonomy" id="6573"/>
    <lineage>
        <taxon>Eukaryota</taxon>
        <taxon>Metazoa</taxon>
        <taxon>Spiralia</taxon>
        <taxon>Lophotrochozoa</taxon>
        <taxon>Mollusca</taxon>
        <taxon>Bivalvia</taxon>
        <taxon>Autobranchia</taxon>
        <taxon>Pteriomorphia</taxon>
        <taxon>Pectinida</taxon>
        <taxon>Pectinoidea</taxon>
        <taxon>Pectinidae</taxon>
        <taxon>Mizuhopecten</taxon>
    </lineage>
</organism>
<evidence type="ECO:0000256" key="1">
    <source>
        <dbReference type="ARBA" id="ARBA00004141"/>
    </source>
</evidence>
<keyword evidence="5 7" id="KW-0472">Membrane</keyword>
<dbReference type="PANTHER" id="PTHR12246">
    <property type="entry name" value="PALMITOYLTRANSFERASE ZDHHC16"/>
    <property type="match status" value="1"/>
</dbReference>
<name>A0A210QSP8_MIZYE</name>
<keyword evidence="3 7" id="KW-0812">Transmembrane</keyword>
<evidence type="ECO:0000256" key="5">
    <source>
        <dbReference type="ARBA" id="ARBA00023136"/>
    </source>
</evidence>
<accession>A0A210QSP8</accession>
<protein>
    <recommendedName>
        <fullName evidence="7">Palmitoyltransferase</fullName>
        <ecNumber evidence="7">2.3.1.225</ecNumber>
    </recommendedName>
</protein>
<dbReference type="EC" id="2.3.1.225" evidence="7"/>
<gene>
    <name evidence="9" type="ORF">KP79_PYT17421</name>
</gene>
<evidence type="ECO:0000313" key="9">
    <source>
        <dbReference type="EMBL" id="OWF51755.1"/>
    </source>
</evidence>
<comment type="subcellular location">
    <subcellularLocation>
        <location evidence="1">Membrane</location>
        <topology evidence="1">Multi-pass membrane protein</topology>
    </subcellularLocation>
</comment>
<dbReference type="AlphaFoldDB" id="A0A210QSP8"/>
<reference evidence="9 10" key="1">
    <citation type="journal article" date="2017" name="Nat. Ecol. Evol.">
        <title>Scallop genome provides insights into evolution of bilaterian karyotype and development.</title>
        <authorList>
            <person name="Wang S."/>
            <person name="Zhang J."/>
            <person name="Jiao W."/>
            <person name="Li J."/>
            <person name="Xun X."/>
            <person name="Sun Y."/>
            <person name="Guo X."/>
            <person name="Huan P."/>
            <person name="Dong B."/>
            <person name="Zhang L."/>
            <person name="Hu X."/>
            <person name="Sun X."/>
            <person name="Wang J."/>
            <person name="Zhao C."/>
            <person name="Wang Y."/>
            <person name="Wang D."/>
            <person name="Huang X."/>
            <person name="Wang R."/>
            <person name="Lv J."/>
            <person name="Li Y."/>
            <person name="Zhang Z."/>
            <person name="Liu B."/>
            <person name="Lu W."/>
            <person name="Hui Y."/>
            <person name="Liang J."/>
            <person name="Zhou Z."/>
            <person name="Hou R."/>
            <person name="Li X."/>
            <person name="Liu Y."/>
            <person name="Li H."/>
            <person name="Ning X."/>
            <person name="Lin Y."/>
            <person name="Zhao L."/>
            <person name="Xing Q."/>
            <person name="Dou J."/>
            <person name="Li Y."/>
            <person name="Mao J."/>
            <person name="Guo H."/>
            <person name="Dou H."/>
            <person name="Li T."/>
            <person name="Mu C."/>
            <person name="Jiang W."/>
            <person name="Fu Q."/>
            <person name="Fu X."/>
            <person name="Miao Y."/>
            <person name="Liu J."/>
            <person name="Yu Q."/>
            <person name="Li R."/>
            <person name="Liao H."/>
            <person name="Li X."/>
            <person name="Kong Y."/>
            <person name="Jiang Z."/>
            <person name="Chourrout D."/>
            <person name="Li R."/>
            <person name="Bao Z."/>
        </authorList>
    </citation>
    <scope>NUCLEOTIDE SEQUENCE [LARGE SCALE GENOMIC DNA]</scope>
    <source>
        <strain evidence="9 10">PY_sf001</strain>
    </source>
</reference>
<dbReference type="InterPro" id="IPR039859">
    <property type="entry name" value="PFA4/ZDH16/20/ERF2-like"/>
</dbReference>
<feature type="domain" description="Palmitoyltransferase DHHC" evidence="8">
    <location>
        <begin position="136"/>
        <end position="293"/>
    </location>
</feature>
<feature type="transmembrane region" description="Helical" evidence="7">
    <location>
        <begin position="21"/>
        <end position="45"/>
    </location>
</feature>
<feature type="transmembrane region" description="Helical" evidence="7">
    <location>
        <begin position="99"/>
        <end position="121"/>
    </location>
</feature>
<comment type="domain">
    <text evidence="7">The DHHC domain is required for palmitoyltransferase activity.</text>
</comment>
<comment type="catalytic activity">
    <reaction evidence="7">
        <text>L-cysteinyl-[protein] + hexadecanoyl-CoA = S-hexadecanoyl-L-cysteinyl-[protein] + CoA</text>
        <dbReference type="Rhea" id="RHEA:36683"/>
        <dbReference type="Rhea" id="RHEA-COMP:10131"/>
        <dbReference type="Rhea" id="RHEA-COMP:11032"/>
        <dbReference type="ChEBI" id="CHEBI:29950"/>
        <dbReference type="ChEBI" id="CHEBI:57287"/>
        <dbReference type="ChEBI" id="CHEBI:57379"/>
        <dbReference type="ChEBI" id="CHEBI:74151"/>
        <dbReference type="EC" id="2.3.1.225"/>
    </reaction>
</comment>
<evidence type="ECO:0000256" key="2">
    <source>
        <dbReference type="ARBA" id="ARBA00022679"/>
    </source>
</evidence>
<dbReference type="Pfam" id="PF01529">
    <property type="entry name" value="DHHC"/>
    <property type="match status" value="1"/>
</dbReference>
<keyword evidence="2 7" id="KW-0808">Transferase</keyword>
<proteinExistence type="inferred from homology"/>
<feature type="transmembrane region" description="Helical" evidence="7">
    <location>
        <begin position="254"/>
        <end position="278"/>
    </location>
</feature>
<dbReference type="Proteomes" id="UP000242188">
    <property type="component" value="Unassembled WGS sequence"/>
</dbReference>
<keyword evidence="10" id="KW-1185">Reference proteome</keyword>